<comment type="caution">
    <text evidence="10">The sequence shown here is derived from an EMBL/GenBank/DDBJ whole genome shotgun (WGS) entry which is preliminary data.</text>
</comment>
<evidence type="ECO:0000256" key="6">
    <source>
        <dbReference type="ARBA" id="ARBA00023204"/>
    </source>
</evidence>
<evidence type="ECO:0000313" key="11">
    <source>
        <dbReference type="Proteomes" id="UP001418222"/>
    </source>
</evidence>
<keyword evidence="7" id="KW-0539">Nucleus</keyword>
<keyword evidence="4" id="KW-0238">DNA-binding</keyword>
<evidence type="ECO:0000313" key="10">
    <source>
        <dbReference type="EMBL" id="KAK8954909.1"/>
    </source>
</evidence>
<evidence type="ECO:0000256" key="7">
    <source>
        <dbReference type="ARBA" id="ARBA00023242"/>
    </source>
</evidence>
<dbReference type="GO" id="GO:0000781">
    <property type="term" value="C:chromosome, telomeric region"/>
    <property type="evidence" value="ECO:0007669"/>
    <property type="project" value="TreeGrafter"/>
</dbReference>
<dbReference type="InterPro" id="IPR012340">
    <property type="entry name" value="NA-bd_OB-fold"/>
</dbReference>
<evidence type="ECO:0000259" key="9">
    <source>
        <dbReference type="Pfam" id="PF01336"/>
    </source>
</evidence>
<keyword evidence="11" id="KW-1185">Reference proteome</keyword>
<keyword evidence="2" id="KW-0235">DNA replication</keyword>
<dbReference type="Proteomes" id="UP001418222">
    <property type="component" value="Unassembled WGS sequence"/>
</dbReference>
<dbReference type="FunFam" id="2.40.50.140:FF:000184">
    <property type="entry name" value="replication protein A 32 kDa subunit A-like"/>
    <property type="match status" value="1"/>
</dbReference>
<evidence type="ECO:0000256" key="5">
    <source>
        <dbReference type="ARBA" id="ARBA00023172"/>
    </source>
</evidence>
<evidence type="ECO:0000256" key="2">
    <source>
        <dbReference type="ARBA" id="ARBA00022705"/>
    </source>
</evidence>
<dbReference type="GO" id="GO:0006260">
    <property type="term" value="P:DNA replication"/>
    <property type="evidence" value="ECO:0007669"/>
    <property type="project" value="UniProtKB-KW"/>
</dbReference>
<comment type="subcellular location">
    <subcellularLocation>
        <location evidence="1">Nucleus</location>
    </subcellularLocation>
</comment>
<feature type="compositionally biased region" description="Basic and acidic residues" evidence="8">
    <location>
        <begin position="18"/>
        <end position="44"/>
    </location>
</feature>
<evidence type="ECO:0000256" key="1">
    <source>
        <dbReference type="ARBA" id="ARBA00004123"/>
    </source>
</evidence>
<dbReference type="PANTHER" id="PTHR13989:SF16">
    <property type="entry name" value="REPLICATION PROTEIN A2"/>
    <property type="match status" value="1"/>
</dbReference>
<dbReference type="GO" id="GO:0000724">
    <property type="term" value="P:double-strand break repair via homologous recombination"/>
    <property type="evidence" value="ECO:0007669"/>
    <property type="project" value="TreeGrafter"/>
</dbReference>
<accession>A0AAP0GEW1</accession>
<evidence type="ECO:0000256" key="4">
    <source>
        <dbReference type="ARBA" id="ARBA00023125"/>
    </source>
</evidence>
<feature type="domain" description="OB" evidence="9">
    <location>
        <begin position="145"/>
        <end position="212"/>
    </location>
</feature>
<feature type="region of interest" description="Disordered" evidence="8">
    <location>
        <begin position="1"/>
        <end position="45"/>
    </location>
</feature>
<dbReference type="Pfam" id="PF01336">
    <property type="entry name" value="tRNA_anti-codon"/>
    <property type="match status" value="1"/>
</dbReference>
<dbReference type="GO" id="GO:0035861">
    <property type="term" value="C:site of double-strand break"/>
    <property type="evidence" value="ECO:0007669"/>
    <property type="project" value="TreeGrafter"/>
</dbReference>
<keyword evidence="6" id="KW-0234">DNA repair</keyword>
<protein>
    <submittedName>
        <fullName evidence="10">Replication protein A 32 kDa subunit A</fullName>
    </submittedName>
</protein>
<dbReference type="GO" id="GO:0006289">
    <property type="term" value="P:nucleotide-excision repair"/>
    <property type="evidence" value="ECO:0007669"/>
    <property type="project" value="TreeGrafter"/>
</dbReference>
<reference evidence="10 11" key="1">
    <citation type="journal article" date="2022" name="Nat. Plants">
        <title>Genomes of leafy and leafless Platanthera orchids illuminate the evolution of mycoheterotrophy.</title>
        <authorList>
            <person name="Li M.H."/>
            <person name="Liu K.W."/>
            <person name="Li Z."/>
            <person name="Lu H.C."/>
            <person name="Ye Q.L."/>
            <person name="Zhang D."/>
            <person name="Wang J.Y."/>
            <person name="Li Y.F."/>
            <person name="Zhong Z.M."/>
            <person name="Liu X."/>
            <person name="Yu X."/>
            <person name="Liu D.K."/>
            <person name="Tu X.D."/>
            <person name="Liu B."/>
            <person name="Hao Y."/>
            <person name="Liao X.Y."/>
            <person name="Jiang Y.T."/>
            <person name="Sun W.H."/>
            <person name="Chen J."/>
            <person name="Chen Y.Q."/>
            <person name="Ai Y."/>
            <person name="Zhai J.W."/>
            <person name="Wu S.S."/>
            <person name="Zhou Z."/>
            <person name="Hsiao Y.Y."/>
            <person name="Wu W.L."/>
            <person name="Chen Y.Y."/>
            <person name="Lin Y.F."/>
            <person name="Hsu J.L."/>
            <person name="Li C.Y."/>
            <person name="Wang Z.W."/>
            <person name="Zhao X."/>
            <person name="Zhong W.Y."/>
            <person name="Ma X.K."/>
            <person name="Ma L."/>
            <person name="Huang J."/>
            <person name="Chen G.Z."/>
            <person name="Huang M.Z."/>
            <person name="Huang L."/>
            <person name="Peng D.H."/>
            <person name="Luo Y.B."/>
            <person name="Zou S.Q."/>
            <person name="Chen S.P."/>
            <person name="Lan S."/>
            <person name="Tsai W.C."/>
            <person name="Van de Peer Y."/>
            <person name="Liu Z.J."/>
        </authorList>
    </citation>
    <scope>NUCLEOTIDE SEQUENCE [LARGE SCALE GENOMIC DNA]</scope>
    <source>
        <strain evidence="10">Lor287</strain>
    </source>
</reference>
<organism evidence="10 11">
    <name type="scientific">Platanthera zijinensis</name>
    <dbReference type="NCBI Taxonomy" id="2320716"/>
    <lineage>
        <taxon>Eukaryota</taxon>
        <taxon>Viridiplantae</taxon>
        <taxon>Streptophyta</taxon>
        <taxon>Embryophyta</taxon>
        <taxon>Tracheophyta</taxon>
        <taxon>Spermatophyta</taxon>
        <taxon>Magnoliopsida</taxon>
        <taxon>Liliopsida</taxon>
        <taxon>Asparagales</taxon>
        <taxon>Orchidaceae</taxon>
        <taxon>Orchidoideae</taxon>
        <taxon>Orchideae</taxon>
        <taxon>Orchidinae</taxon>
        <taxon>Platanthera</taxon>
    </lineage>
</organism>
<dbReference type="GO" id="GO:0003697">
    <property type="term" value="F:single-stranded DNA binding"/>
    <property type="evidence" value="ECO:0007669"/>
    <property type="project" value="TreeGrafter"/>
</dbReference>
<dbReference type="GO" id="GO:0005662">
    <property type="term" value="C:DNA replication factor A complex"/>
    <property type="evidence" value="ECO:0007669"/>
    <property type="project" value="TreeGrafter"/>
</dbReference>
<dbReference type="EMBL" id="JBBWWQ010000002">
    <property type="protein sequence ID" value="KAK8954909.1"/>
    <property type="molecule type" value="Genomic_DNA"/>
</dbReference>
<dbReference type="InterPro" id="IPR004365">
    <property type="entry name" value="NA-bd_OB_tRNA"/>
</dbReference>
<dbReference type="CDD" id="cd04478">
    <property type="entry name" value="RPA2_DBD_D"/>
    <property type="match status" value="1"/>
</dbReference>
<dbReference type="AlphaFoldDB" id="A0AAP0GEW1"/>
<sequence>MATWGRGRSGEEGGEIAGEERSGGEGDQEKCGSSGNRDRAKRESSLGSCVVASVVDLEGATENSPEQGSKQQSVMMVADQFAGVPLFAGGTFMPSQSTESSISPSKIRTPQTLIPVTVKQIIEAYRSIEDKSAIVVDGVELANMRLVGLVMNRTERATEVSFTLDDGTGRIDIIRWANESTDTAEAALIRNGIYVMVHGHLRGFQGKRHAIAFSVQDESPEIMSVKAYILFPVDLISVENHEVKVVDWATRATCPRGLCGQDWRLRQWCCSRLVLWRPGRSVRAVCACGLCGQRRLARPGCVQLAVGSQKITRRIGLLSAELAKTGEVRTRWKFAESGLRTVPELGRSAWRVPWSSSGGAVGDNRGVRRLEWTGAEVRRVVRDSSVQEVARSAQTDISVRRVPQREQIGAVSAGGRTGAELAEFACMAIKSGWALGTWQFGLVSGLGGATLEDWLSCLVAVVWLYIRGLVDTLGARREIGWLSYQLRR</sequence>
<proteinExistence type="predicted"/>
<dbReference type="PANTHER" id="PTHR13989">
    <property type="entry name" value="REPLICATION PROTEIN A-RELATED"/>
    <property type="match status" value="1"/>
</dbReference>
<dbReference type="InterPro" id="IPR040260">
    <property type="entry name" value="RFA2-like"/>
</dbReference>
<name>A0AAP0GEW1_9ASPA</name>
<gene>
    <name evidence="10" type="primary">RPA2A</name>
    <name evidence="10" type="ORF">KSP39_PZI002098</name>
</gene>
<dbReference type="Gene3D" id="2.40.50.140">
    <property type="entry name" value="Nucleic acid-binding proteins"/>
    <property type="match status" value="1"/>
</dbReference>
<dbReference type="SUPFAM" id="SSF50249">
    <property type="entry name" value="Nucleic acid-binding proteins"/>
    <property type="match status" value="1"/>
</dbReference>
<evidence type="ECO:0000256" key="3">
    <source>
        <dbReference type="ARBA" id="ARBA00022763"/>
    </source>
</evidence>
<keyword evidence="5" id="KW-0233">DNA recombination</keyword>
<evidence type="ECO:0000256" key="8">
    <source>
        <dbReference type="SAM" id="MobiDB-lite"/>
    </source>
</evidence>
<keyword evidence="3" id="KW-0227">DNA damage</keyword>